<evidence type="ECO:0000313" key="2">
    <source>
        <dbReference type="EMBL" id="QMV44836.1"/>
    </source>
</evidence>
<proteinExistence type="predicted"/>
<sequence length="110" mass="12514">MDLRPSELFLLEKVAANLFRGIESVGGRLSITNERLVFEPHAINIQSNILELNVQDIVKVEKRNNLLVVPNGMKLTTGDGKEYKFVIWNRSKIIELLNQTIKQAQQVIIS</sequence>
<dbReference type="InterPro" id="IPR011993">
    <property type="entry name" value="PH-like_dom_sf"/>
</dbReference>
<gene>
    <name evidence="2" type="ORF">FPL14_01515</name>
</gene>
<dbReference type="Gene3D" id="2.30.29.30">
    <property type="entry name" value="Pleckstrin-homology domain (PH domain)/Phosphotyrosine-binding domain (PTB)"/>
    <property type="match status" value="1"/>
</dbReference>
<dbReference type="InterPro" id="IPR004182">
    <property type="entry name" value="GRAM"/>
</dbReference>
<keyword evidence="3" id="KW-1185">Reference proteome</keyword>
<feature type="domain" description="GRAM" evidence="1">
    <location>
        <begin position="8"/>
        <end position="105"/>
    </location>
</feature>
<protein>
    <recommendedName>
        <fullName evidence="1">GRAM domain-containing protein</fullName>
    </recommendedName>
</protein>
<dbReference type="SUPFAM" id="SSF50729">
    <property type="entry name" value="PH domain-like"/>
    <property type="match status" value="1"/>
</dbReference>
<reference evidence="2 3" key="1">
    <citation type="submission" date="2019-07" db="EMBL/GenBank/DDBJ databases">
        <authorList>
            <person name="Kim J.K."/>
            <person name="Cheong H.-M."/>
            <person name="Choi Y."/>
            <person name="Hwang K.J."/>
            <person name="Lee S."/>
            <person name="Choi C."/>
        </authorList>
    </citation>
    <scope>NUCLEOTIDE SEQUENCE [LARGE SCALE GENOMIC DNA]</scope>
    <source>
        <strain evidence="2 3">KS 22</strain>
    </source>
</reference>
<organism evidence="2 3">
    <name type="scientific">Cohnella cholangitidis</name>
    <dbReference type="NCBI Taxonomy" id="2598458"/>
    <lineage>
        <taxon>Bacteria</taxon>
        <taxon>Bacillati</taxon>
        <taxon>Bacillota</taxon>
        <taxon>Bacilli</taxon>
        <taxon>Bacillales</taxon>
        <taxon>Paenibacillaceae</taxon>
        <taxon>Cohnella</taxon>
    </lineage>
</organism>
<evidence type="ECO:0000259" key="1">
    <source>
        <dbReference type="Pfam" id="PF02893"/>
    </source>
</evidence>
<name>A0A7G5C6K2_9BACL</name>
<dbReference type="Proteomes" id="UP000515679">
    <property type="component" value="Chromosome"/>
</dbReference>
<evidence type="ECO:0000313" key="3">
    <source>
        <dbReference type="Proteomes" id="UP000515679"/>
    </source>
</evidence>
<dbReference type="EMBL" id="CP041969">
    <property type="protein sequence ID" value="QMV44836.1"/>
    <property type="molecule type" value="Genomic_DNA"/>
</dbReference>
<dbReference type="Pfam" id="PF02893">
    <property type="entry name" value="GRAM"/>
    <property type="match status" value="1"/>
</dbReference>
<dbReference type="AlphaFoldDB" id="A0A7G5C6K2"/>
<dbReference type="KEGG" id="cchl:FPL14_01515"/>
<accession>A0A7G5C6K2</accession>